<feature type="compositionally biased region" description="Acidic residues" evidence="1">
    <location>
        <begin position="145"/>
        <end position="160"/>
    </location>
</feature>
<sequence length="187" mass="20744">MNISPFFAELMPVYDAELDDLMTDSEGRPALKKRLNEKRQQFAHLLPMIEFSPEMVAVVFYNAFSFTSPAMMKALIASEPDGDDFISWDQLQDNLNIADWAQQYTTAAIDADGGEQFLVIAAALEYLRIKGGHYSSAPESHAESESIDDDHDVYNSDDDGGQMGDLDASGASWLSEQGFESHESESK</sequence>
<dbReference type="Proteomes" id="UP000504844">
    <property type="component" value="Chromosome"/>
</dbReference>
<evidence type="ECO:0000313" key="3">
    <source>
        <dbReference type="Proteomes" id="UP000504844"/>
    </source>
</evidence>
<gene>
    <name evidence="2" type="ORF">HQN60_07485</name>
</gene>
<name>A0A6M8SXV5_9NEIS</name>
<dbReference type="RefSeq" id="WP_173533061.1">
    <property type="nucleotide sequence ID" value="NZ_CP054143.1"/>
</dbReference>
<keyword evidence="3" id="KW-1185">Reference proteome</keyword>
<evidence type="ECO:0000256" key="1">
    <source>
        <dbReference type="SAM" id="MobiDB-lite"/>
    </source>
</evidence>
<protein>
    <submittedName>
        <fullName evidence="2">Uncharacterized protein</fullName>
    </submittedName>
</protein>
<evidence type="ECO:0000313" key="2">
    <source>
        <dbReference type="EMBL" id="QKJ66557.1"/>
    </source>
</evidence>
<dbReference type="EMBL" id="CP054143">
    <property type="protein sequence ID" value="QKJ66557.1"/>
    <property type="molecule type" value="Genomic_DNA"/>
</dbReference>
<feature type="region of interest" description="Disordered" evidence="1">
    <location>
        <begin position="135"/>
        <end position="187"/>
    </location>
</feature>
<dbReference type="KEGG" id="dee:HQN60_07485"/>
<reference evidence="2 3" key="1">
    <citation type="submission" date="2020-05" db="EMBL/GenBank/DDBJ databases">
        <title>Complete genome sequence of Deefgea sp. D17.</title>
        <authorList>
            <person name="Bae J.-W."/>
            <person name="Han J.E."/>
        </authorList>
    </citation>
    <scope>NUCLEOTIDE SEQUENCE [LARGE SCALE GENOMIC DNA]</scope>
    <source>
        <strain evidence="2 3">D17</strain>
    </source>
</reference>
<proteinExistence type="predicted"/>
<accession>A0A6M8SXV5</accession>
<dbReference type="AlphaFoldDB" id="A0A6M8SXV5"/>
<organism evidence="2 3">
    <name type="scientific">Deefgea piscis</name>
    <dbReference type="NCBI Taxonomy" id="2739061"/>
    <lineage>
        <taxon>Bacteria</taxon>
        <taxon>Pseudomonadati</taxon>
        <taxon>Pseudomonadota</taxon>
        <taxon>Betaproteobacteria</taxon>
        <taxon>Neisseriales</taxon>
        <taxon>Chitinibacteraceae</taxon>
        <taxon>Deefgea</taxon>
    </lineage>
</organism>